<accession>A0AA38Y4G8</accession>
<reference evidence="3" key="1">
    <citation type="submission" date="2022-10" db="EMBL/GenBank/DDBJ databases">
        <title>Culturing micro-colonial fungi from biological soil crusts in the Mojave desert and describing Neophaeococcomyces mojavensis, and introducing the new genera and species Taxawa tesnikishii.</title>
        <authorList>
            <person name="Kurbessoian T."/>
            <person name="Stajich J.E."/>
        </authorList>
    </citation>
    <scope>NUCLEOTIDE SEQUENCE</scope>
    <source>
        <strain evidence="3">TK_35</strain>
    </source>
</reference>
<feature type="compositionally biased region" description="Low complexity" evidence="1">
    <location>
        <begin position="539"/>
        <end position="549"/>
    </location>
</feature>
<dbReference type="Proteomes" id="UP001172681">
    <property type="component" value="Unassembled WGS sequence"/>
</dbReference>
<gene>
    <name evidence="3" type="ORF">H2204_005944</name>
</gene>
<evidence type="ECO:0000313" key="3">
    <source>
        <dbReference type="EMBL" id="KAJ9634989.1"/>
    </source>
</evidence>
<organism evidence="3 4">
    <name type="scientific">Knufia peltigerae</name>
    <dbReference type="NCBI Taxonomy" id="1002370"/>
    <lineage>
        <taxon>Eukaryota</taxon>
        <taxon>Fungi</taxon>
        <taxon>Dikarya</taxon>
        <taxon>Ascomycota</taxon>
        <taxon>Pezizomycotina</taxon>
        <taxon>Eurotiomycetes</taxon>
        <taxon>Chaetothyriomycetidae</taxon>
        <taxon>Chaetothyriales</taxon>
        <taxon>Trichomeriaceae</taxon>
        <taxon>Knufia</taxon>
    </lineage>
</organism>
<feature type="region of interest" description="Disordered" evidence="1">
    <location>
        <begin position="276"/>
        <end position="318"/>
    </location>
</feature>
<dbReference type="AlphaFoldDB" id="A0AA38Y4G8"/>
<evidence type="ECO:0000256" key="1">
    <source>
        <dbReference type="SAM" id="MobiDB-lite"/>
    </source>
</evidence>
<proteinExistence type="predicted"/>
<feature type="compositionally biased region" description="Polar residues" evidence="1">
    <location>
        <begin position="281"/>
        <end position="309"/>
    </location>
</feature>
<dbReference type="EMBL" id="JAPDRN010000035">
    <property type="protein sequence ID" value="KAJ9634989.1"/>
    <property type="molecule type" value="Genomic_DNA"/>
</dbReference>
<comment type="caution">
    <text evidence="3">The sequence shown here is derived from an EMBL/GenBank/DDBJ whole genome shotgun (WGS) entry which is preliminary data.</text>
</comment>
<feature type="signal peptide" evidence="2">
    <location>
        <begin position="1"/>
        <end position="25"/>
    </location>
</feature>
<evidence type="ECO:0000313" key="4">
    <source>
        <dbReference type="Proteomes" id="UP001172681"/>
    </source>
</evidence>
<feature type="chain" id="PRO_5041398692" evidence="2">
    <location>
        <begin position="26"/>
        <end position="559"/>
    </location>
</feature>
<keyword evidence="4" id="KW-1185">Reference proteome</keyword>
<sequence length="559" mass="63008">MKLPLIHMVLVFMLLVVGIPKLICTAPAPLDITDSERRQCVKDPQTGQYDCDFNLPSVGQMVARFRDTVDGGRAISEATPWFYTRLWSAHRNPTEQEVQFVFSQCKYWFQKAFPTLPSSSNYYVNDGINPRLVYAQLDFIHGNPQEFLPLGNPGDHVNDRDPATVYIRCLWQALSMSSLNREAYLFTQSGDWDPESTWATIEYPTLTQNSNIQRIWRVNMPDWEDSSDSEDEEDSYVPPEREVLWDRSVDAPIDGWQCPVPELAELAKRHETLEHAPAAPQAQTRKSAQISESAQPSGLAYGSSTSSPHQPIPENSAAVAAPSMISSAQGHLQRLQSRQCVEGTHQWNCDFELPTLDEITDRFQDELDFGMASPLRSVWFYTNLGQEIDNRVLEDCKGWMIGNSIDSYYEGDGLDREWVIAQQEWIEIHLNEFLAKTGGEDPQHILGLCVFEALAASALNPDAYVFTKGAPDIWHVDSHWAKVEYPALTQNPFIERIWRVDPRPGQCNQQELIWERGRDQPIPLVRSCLQPLNPPAAATSAAATTTATTNSVVPGPTTK</sequence>
<protein>
    <submittedName>
        <fullName evidence="3">Uncharacterized protein</fullName>
    </submittedName>
</protein>
<keyword evidence="2" id="KW-0732">Signal</keyword>
<name>A0AA38Y4G8_9EURO</name>
<feature type="region of interest" description="Disordered" evidence="1">
    <location>
        <begin position="539"/>
        <end position="559"/>
    </location>
</feature>
<evidence type="ECO:0000256" key="2">
    <source>
        <dbReference type="SAM" id="SignalP"/>
    </source>
</evidence>